<dbReference type="Pfam" id="PF00534">
    <property type="entry name" value="Glycos_transf_1"/>
    <property type="match status" value="1"/>
</dbReference>
<evidence type="ECO:0000313" key="4">
    <source>
        <dbReference type="Proteomes" id="UP000217311"/>
    </source>
</evidence>
<dbReference type="GO" id="GO:0016757">
    <property type="term" value="F:glycosyltransferase activity"/>
    <property type="evidence" value="ECO:0007669"/>
    <property type="project" value="InterPro"/>
</dbReference>
<dbReference type="AlphaFoldDB" id="A0A290MPM4"/>
<evidence type="ECO:0000259" key="1">
    <source>
        <dbReference type="Pfam" id="PF00534"/>
    </source>
</evidence>
<accession>A0A290MPM4</accession>
<sequence>MLYAPRSGGVRRYLSSKHAWLAACRPDVRHTLVVPGARDFYDGQGRVSIYAAPLPFGAGYRWPVVKQAWMERLIRQQPDIIEAGDPYTPGLAALRAGDALGVPVVGFCHTDLGKLAALHIGDWAERPVQKRWAAIYRQFDQAVAPSRFIAGRLIEAGVHDAIGLPLGVDTSIFHPDRADREGLRRRLGLAANERLLVFAGRPAREKRLDVLVAAVERLGDPYRLLFVGAGGGAPVSDRTLCIDYVRDPVELAAILASCDAFVHANDNEPFGLIVLEAMACGLPVVGVSAGGVAESVDEDVGQLAQASEAAAFAEAIEALFARDLGLVGAAARRRAVARHGWDTVFTELCAIYGRLAGRRAFEGLSAKAAH</sequence>
<dbReference type="CDD" id="cd03814">
    <property type="entry name" value="GT4-like"/>
    <property type="match status" value="1"/>
</dbReference>
<dbReference type="InterPro" id="IPR001296">
    <property type="entry name" value="Glyco_trans_1"/>
</dbReference>
<evidence type="ECO:0000313" key="3">
    <source>
        <dbReference type="EMBL" id="ATC31749.1"/>
    </source>
</evidence>
<dbReference type="SUPFAM" id="SSF53756">
    <property type="entry name" value="UDP-Glycosyltransferase/glycogen phosphorylase"/>
    <property type="match status" value="1"/>
</dbReference>
<protein>
    <submittedName>
        <fullName evidence="3">Glycosyltransferase family 1 protein</fullName>
    </submittedName>
</protein>
<dbReference type="Pfam" id="PF13439">
    <property type="entry name" value="Glyco_transf_4"/>
    <property type="match status" value="1"/>
</dbReference>
<dbReference type="Proteomes" id="UP000217311">
    <property type="component" value="Chromosome"/>
</dbReference>
<dbReference type="PANTHER" id="PTHR45947">
    <property type="entry name" value="SULFOQUINOVOSYL TRANSFERASE SQD2"/>
    <property type="match status" value="1"/>
</dbReference>
<keyword evidence="3" id="KW-0808">Transferase</keyword>
<dbReference type="EMBL" id="CP023315">
    <property type="protein sequence ID" value="ATC31749.1"/>
    <property type="molecule type" value="Genomic_DNA"/>
</dbReference>
<feature type="domain" description="Glycosyl transferase family 1" evidence="1">
    <location>
        <begin position="180"/>
        <end position="320"/>
    </location>
</feature>
<name>A0A290MPM4_CAUVI</name>
<dbReference type="Gene3D" id="3.40.50.2000">
    <property type="entry name" value="Glycogen Phosphorylase B"/>
    <property type="match status" value="2"/>
</dbReference>
<proteinExistence type="predicted"/>
<dbReference type="PANTHER" id="PTHR45947:SF3">
    <property type="entry name" value="SULFOQUINOVOSYL TRANSFERASE SQD2"/>
    <property type="match status" value="1"/>
</dbReference>
<gene>
    <name evidence="3" type="ORF">CA606_04925</name>
</gene>
<dbReference type="InterPro" id="IPR050194">
    <property type="entry name" value="Glycosyltransferase_grp1"/>
</dbReference>
<feature type="domain" description="Glycosyltransferase subfamily 4-like N-terminal" evidence="2">
    <location>
        <begin position="8"/>
        <end position="171"/>
    </location>
</feature>
<reference evidence="4" key="1">
    <citation type="submission" date="2017-09" db="EMBL/GenBank/DDBJ databases">
        <title>Genome evolution observed in wild isolates of Caulobacter crescentus.</title>
        <authorList>
            <person name="Ely B."/>
            <person name="Wilson K."/>
            <person name="Scott D."/>
        </authorList>
    </citation>
    <scope>NUCLEOTIDE SEQUENCE [LARGE SCALE GENOMIC DNA]</scope>
    <source>
        <strain evidence="4">CB13b1a</strain>
    </source>
</reference>
<organism evidence="3 4">
    <name type="scientific">Caulobacter vibrioides</name>
    <name type="common">Caulobacter crescentus</name>
    <dbReference type="NCBI Taxonomy" id="155892"/>
    <lineage>
        <taxon>Bacteria</taxon>
        <taxon>Pseudomonadati</taxon>
        <taxon>Pseudomonadota</taxon>
        <taxon>Alphaproteobacteria</taxon>
        <taxon>Caulobacterales</taxon>
        <taxon>Caulobacteraceae</taxon>
        <taxon>Caulobacter</taxon>
    </lineage>
</organism>
<dbReference type="InterPro" id="IPR028098">
    <property type="entry name" value="Glyco_trans_4-like_N"/>
</dbReference>
<evidence type="ECO:0000259" key="2">
    <source>
        <dbReference type="Pfam" id="PF13439"/>
    </source>
</evidence>